<dbReference type="PANTHER" id="PTHR41523:SF8">
    <property type="entry name" value="ETHYLENE RESPONSE SENSOR PROTEIN"/>
    <property type="match status" value="1"/>
</dbReference>
<evidence type="ECO:0000256" key="11">
    <source>
        <dbReference type="ARBA" id="ARBA00023026"/>
    </source>
</evidence>
<keyword evidence="3" id="KW-0597">Phosphoprotein</keyword>
<keyword evidence="6" id="KW-0808">Transferase</keyword>
<evidence type="ECO:0000256" key="10">
    <source>
        <dbReference type="ARBA" id="ARBA00022840"/>
    </source>
</evidence>
<sequence length="442" mass="47598">MVGRPCERAPARNRRAAAAHAGAAAPALQRLRPALRPVRRTLCAIAAGAPPRAAGTHAGPGHPAIATGRDLLYRRVSLFLLRLRSGVQPRRAIPVVDKAGADAAMLLLAGLDPGSEAGRERVRLAVEMFGLAFFETDLAAGKVTVTPNAFGLFGLPVPPVLTVDRAPFWDRYHPEDAAWARERFAADLRGERGRDDYCERVRVIRHDDGRIRWIEFSGHMFGRPGARTHIVGMLRDVTDMVEAEERQRLLLREVAHRSNNTLAVVQSLIRLTQGATVEEYRKGLQARLLSLGRTHALLPGVAHGLTDPAAVVRGELAAYADHLEAAIGPVPPLAPHSVQPVAMILHELATNAAKHGAFAHPDGQVRLAMGMETGDVVLRWTERGGPVVAMPTRRGTGMAVIGAQARQLGGTLEFQWAIDGLVLELRVPPERWAGLAGASAPA</sequence>
<evidence type="ECO:0000256" key="6">
    <source>
        <dbReference type="ARBA" id="ARBA00022679"/>
    </source>
</evidence>
<evidence type="ECO:0000256" key="4">
    <source>
        <dbReference type="ARBA" id="ARBA00022630"/>
    </source>
</evidence>
<keyword evidence="9" id="KW-0418">Kinase</keyword>
<keyword evidence="11" id="KW-0843">Virulence</keyword>
<dbReference type="InterPro" id="IPR036890">
    <property type="entry name" value="HATPase_C_sf"/>
</dbReference>
<feature type="domain" description="PAC" evidence="12">
    <location>
        <begin position="197"/>
        <end position="249"/>
    </location>
</feature>
<keyword evidence="10" id="KW-0067">ATP-binding</keyword>
<dbReference type="Gene3D" id="3.30.450.20">
    <property type="entry name" value="PAS domain"/>
    <property type="match status" value="1"/>
</dbReference>
<evidence type="ECO:0000256" key="8">
    <source>
        <dbReference type="ARBA" id="ARBA00022741"/>
    </source>
</evidence>
<proteinExistence type="predicted"/>
<evidence type="ECO:0000256" key="2">
    <source>
        <dbReference type="ARBA" id="ARBA00012438"/>
    </source>
</evidence>
<dbReference type="CDD" id="cd00130">
    <property type="entry name" value="PAS"/>
    <property type="match status" value="1"/>
</dbReference>
<gene>
    <name evidence="13" type="ORF">CKO45_15770</name>
</gene>
<evidence type="ECO:0000256" key="9">
    <source>
        <dbReference type="ARBA" id="ARBA00022777"/>
    </source>
</evidence>
<comment type="catalytic activity">
    <reaction evidence="1">
        <text>ATP + protein L-histidine = ADP + protein N-phospho-L-histidine.</text>
        <dbReference type="EC" id="2.7.13.3"/>
    </reaction>
</comment>
<protein>
    <recommendedName>
        <fullName evidence="2">histidine kinase</fullName>
        <ecNumber evidence="2">2.7.13.3</ecNumber>
    </recommendedName>
</protein>
<evidence type="ECO:0000313" key="14">
    <source>
        <dbReference type="Proteomes" id="UP000697995"/>
    </source>
</evidence>
<dbReference type="PROSITE" id="PS50113">
    <property type="entry name" value="PAC"/>
    <property type="match status" value="1"/>
</dbReference>
<dbReference type="InterPro" id="IPR035965">
    <property type="entry name" value="PAS-like_dom_sf"/>
</dbReference>
<dbReference type="SUPFAM" id="SSF55785">
    <property type="entry name" value="PYP-like sensor domain (PAS domain)"/>
    <property type="match status" value="1"/>
</dbReference>
<evidence type="ECO:0000259" key="12">
    <source>
        <dbReference type="PROSITE" id="PS50113"/>
    </source>
</evidence>
<organism evidence="13 14">
    <name type="scientific">Paracraurococcus ruber</name>
    <dbReference type="NCBI Taxonomy" id="77675"/>
    <lineage>
        <taxon>Bacteria</taxon>
        <taxon>Pseudomonadati</taxon>
        <taxon>Pseudomonadota</taxon>
        <taxon>Alphaproteobacteria</taxon>
        <taxon>Acetobacterales</taxon>
        <taxon>Roseomonadaceae</taxon>
        <taxon>Paracraurococcus</taxon>
    </lineage>
</organism>
<evidence type="ECO:0000256" key="1">
    <source>
        <dbReference type="ARBA" id="ARBA00000085"/>
    </source>
</evidence>
<dbReference type="Pfam" id="PF07536">
    <property type="entry name" value="HWE_HK"/>
    <property type="match status" value="1"/>
</dbReference>
<keyword evidence="4" id="KW-0285">Flavoprotein</keyword>
<dbReference type="SUPFAM" id="SSF55874">
    <property type="entry name" value="ATPase domain of HSP90 chaperone/DNA topoisomerase II/histidine kinase"/>
    <property type="match status" value="1"/>
</dbReference>
<dbReference type="InterPro" id="IPR000014">
    <property type="entry name" value="PAS"/>
</dbReference>
<evidence type="ECO:0000313" key="13">
    <source>
        <dbReference type="EMBL" id="MBK1659691.1"/>
    </source>
</evidence>
<keyword evidence="8" id="KW-0547">Nucleotide-binding</keyword>
<keyword evidence="5" id="KW-0288">FMN</keyword>
<dbReference type="PANTHER" id="PTHR41523">
    <property type="entry name" value="TWO-COMPONENT SYSTEM SENSOR PROTEIN"/>
    <property type="match status" value="1"/>
</dbReference>
<keyword evidence="14" id="KW-1185">Reference proteome</keyword>
<dbReference type="InterPro" id="IPR011102">
    <property type="entry name" value="Sig_transdc_His_kinase_HWE"/>
</dbReference>
<name>A0ABS1CZP9_9PROT</name>
<keyword evidence="7" id="KW-0677">Repeat</keyword>
<dbReference type="NCBIfam" id="TIGR00229">
    <property type="entry name" value="sensory_box"/>
    <property type="match status" value="1"/>
</dbReference>
<evidence type="ECO:0000256" key="7">
    <source>
        <dbReference type="ARBA" id="ARBA00022737"/>
    </source>
</evidence>
<dbReference type="EMBL" id="NRSG01000117">
    <property type="protein sequence ID" value="MBK1659691.1"/>
    <property type="molecule type" value="Genomic_DNA"/>
</dbReference>
<dbReference type="SMART" id="SM00911">
    <property type="entry name" value="HWE_HK"/>
    <property type="match status" value="1"/>
</dbReference>
<dbReference type="Gene3D" id="3.30.565.10">
    <property type="entry name" value="Histidine kinase-like ATPase, C-terminal domain"/>
    <property type="match status" value="1"/>
</dbReference>
<reference evidence="13 14" key="1">
    <citation type="journal article" date="2020" name="Microorganisms">
        <title>Osmotic Adaptation and Compatible Solute Biosynthesis of Phototrophic Bacteria as Revealed from Genome Analyses.</title>
        <authorList>
            <person name="Imhoff J.F."/>
            <person name="Rahn T."/>
            <person name="Kunzel S."/>
            <person name="Keller A."/>
            <person name="Neulinger S.C."/>
        </authorList>
    </citation>
    <scope>NUCLEOTIDE SEQUENCE [LARGE SCALE GENOMIC DNA]</scope>
    <source>
        <strain evidence="13 14">DSM 15382</strain>
    </source>
</reference>
<accession>A0ABS1CZP9</accession>
<evidence type="ECO:0000256" key="3">
    <source>
        <dbReference type="ARBA" id="ARBA00022553"/>
    </source>
</evidence>
<dbReference type="Proteomes" id="UP000697995">
    <property type="component" value="Unassembled WGS sequence"/>
</dbReference>
<evidence type="ECO:0000256" key="5">
    <source>
        <dbReference type="ARBA" id="ARBA00022643"/>
    </source>
</evidence>
<comment type="caution">
    <text evidence="13">The sequence shown here is derived from an EMBL/GenBank/DDBJ whole genome shotgun (WGS) entry which is preliminary data.</text>
</comment>
<dbReference type="InterPro" id="IPR000700">
    <property type="entry name" value="PAS-assoc_C"/>
</dbReference>
<dbReference type="EC" id="2.7.13.3" evidence="2"/>